<evidence type="ECO:0000313" key="2">
    <source>
        <dbReference type="EMBL" id="KKN35246.1"/>
    </source>
</evidence>
<protein>
    <submittedName>
        <fullName evidence="2">Uncharacterized protein</fullName>
    </submittedName>
</protein>
<gene>
    <name evidence="2" type="ORF">LCGC14_0785600</name>
</gene>
<reference evidence="2" key="1">
    <citation type="journal article" date="2015" name="Nature">
        <title>Complex archaea that bridge the gap between prokaryotes and eukaryotes.</title>
        <authorList>
            <person name="Spang A."/>
            <person name="Saw J.H."/>
            <person name="Jorgensen S.L."/>
            <person name="Zaremba-Niedzwiedzka K."/>
            <person name="Martijn J."/>
            <person name="Lind A.E."/>
            <person name="van Eijk R."/>
            <person name="Schleper C."/>
            <person name="Guy L."/>
            <person name="Ettema T.J."/>
        </authorList>
    </citation>
    <scope>NUCLEOTIDE SEQUENCE</scope>
</reference>
<sequence>MTRYHAVMIKLVQPFIWLCLFRASPSDVPASRLVFYCSLLFYFIAGTFVSHIDNSWRVSIVASISDTLMLLFVAWGLLNIKNFPSRFLQTAASLAGTGGLISLISLPIFMLLRAVDPQQGQLTSVVLLLVIVAIFWSLLVTAHIFRYALEISPAMSAVYTVAYTMMTLVVVGLSISGVV</sequence>
<feature type="transmembrane region" description="Helical" evidence="1">
    <location>
        <begin position="124"/>
        <end position="145"/>
    </location>
</feature>
<keyword evidence="1" id="KW-1133">Transmembrane helix</keyword>
<organism evidence="2">
    <name type="scientific">marine sediment metagenome</name>
    <dbReference type="NCBI Taxonomy" id="412755"/>
    <lineage>
        <taxon>unclassified sequences</taxon>
        <taxon>metagenomes</taxon>
        <taxon>ecological metagenomes</taxon>
    </lineage>
</organism>
<dbReference type="AlphaFoldDB" id="A0A0F9SE22"/>
<evidence type="ECO:0000256" key="1">
    <source>
        <dbReference type="SAM" id="Phobius"/>
    </source>
</evidence>
<accession>A0A0F9SE22</accession>
<comment type="caution">
    <text evidence="2">The sequence shown here is derived from an EMBL/GenBank/DDBJ whole genome shotgun (WGS) entry which is preliminary data.</text>
</comment>
<name>A0A0F9SE22_9ZZZZ</name>
<keyword evidence="1" id="KW-0472">Membrane</keyword>
<feature type="transmembrane region" description="Helical" evidence="1">
    <location>
        <begin position="33"/>
        <end position="52"/>
    </location>
</feature>
<proteinExistence type="predicted"/>
<keyword evidence="1" id="KW-0812">Transmembrane</keyword>
<dbReference type="EMBL" id="LAZR01002052">
    <property type="protein sequence ID" value="KKN35246.1"/>
    <property type="molecule type" value="Genomic_DNA"/>
</dbReference>
<feature type="transmembrane region" description="Helical" evidence="1">
    <location>
        <begin position="157"/>
        <end position="178"/>
    </location>
</feature>
<feature type="transmembrane region" description="Helical" evidence="1">
    <location>
        <begin position="90"/>
        <end position="112"/>
    </location>
</feature>
<feature type="transmembrane region" description="Helical" evidence="1">
    <location>
        <begin position="58"/>
        <end position="78"/>
    </location>
</feature>